<evidence type="ECO:0000313" key="15">
    <source>
        <dbReference type="Proteomes" id="UP000719412"/>
    </source>
</evidence>
<dbReference type="PANTHER" id="PTHR11923:SF110">
    <property type="entry name" value="SCAVENGER RECEPTOR CLASS B MEMBER 1"/>
    <property type="match status" value="1"/>
</dbReference>
<keyword evidence="15" id="KW-1185">Reference proteome</keyword>
<evidence type="ECO:0000256" key="11">
    <source>
        <dbReference type="ARBA" id="ARBA00040821"/>
    </source>
</evidence>
<dbReference type="EMBL" id="JABDTM020028319">
    <property type="protein sequence ID" value="KAH0809127.1"/>
    <property type="molecule type" value="Genomic_DNA"/>
</dbReference>
<comment type="subcellular location">
    <subcellularLocation>
        <location evidence="2">Cell membrane</location>
        <topology evidence="2">Multi-pass membrane protein</topology>
    </subcellularLocation>
    <subcellularLocation>
        <location evidence="1">Membrane</location>
        <location evidence="1">Caveola</location>
        <topology evidence="1">Multi-pass membrane protein</topology>
    </subcellularLocation>
</comment>
<comment type="similarity">
    <text evidence="3">Belongs to the CD36 family.</text>
</comment>
<feature type="transmembrane region" description="Helical" evidence="13">
    <location>
        <begin position="59"/>
        <end position="81"/>
    </location>
</feature>
<evidence type="ECO:0000313" key="14">
    <source>
        <dbReference type="EMBL" id="KAH0809127.1"/>
    </source>
</evidence>
<evidence type="ECO:0000256" key="8">
    <source>
        <dbReference type="ARBA" id="ARBA00023157"/>
    </source>
</evidence>
<evidence type="ECO:0000256" key="1">
    <source>
        <dbReference type="ARBA" id="ARBA00004189"/>
    </source>
</evidence>
<proteinExistence type="inferred from homology"/>
<evidence type="ECO:0000256" key="4">
    <source>
        <dbReference type="ARBA" id="ARBA00022475"/>
    </source>
</evidence>
<keyword evidence="8" id="KW-1015">Disulfide bond</keyword>
<protein>
    <recommendedName>
        <fullName evidence="11">Scavenger receptor class B member 1</fullName>
    </recommendedName>
    <alternativeName>
        <fullName evidence="12">SR-BI</fullName>
    </alternativeName>
</protein>
<keyword evidence="9" id="KW-0675">Receptor</keyword>
<keyword evidence="10" id="KW-0325">Glycoprotein</keyword>
<dbReference type="Proteomes" id="UP000719412">
    <property type="component" value="Unassembled WGS sequence"/>
</dbReference>
<accession>A0A8J6H772</accession>
<dbReference type="GO" id="GO:0005044">
    <property type="term" value="F:scavenger receptor activity"/>
    <property type="evidence" value="ECO:0007669"/>
    <property type="project" value="TreeGrafter"/>
</dbReference>
<dbReference type="GO" id="GO:0005901">
    <property type="term" value="C:caveola"/>
    <property type="evidence" value="ECO:0007669"/>
    <property type="project" value="UniProtKB-SubCell"/>
</dbReference>
<dbReference type="Pfam" id="PF01130">
    <property type="entry name" value="CD36"/>
    <property type="match status" value="1"/>
</dbReference>
<comment type="caution">
    <text evidence="14">The sequence shown here is derived from an EMBL/GenBank/DDBJ whole genome shotgun (WGS) entry which is preliminary data.</text>
</comment>
<reference evidence="14" key="1">
    <citation type="journal article" date="2020" name="J Insects Food Feed">
        <title>The yellow mealworm (Tenebrio molitor) genome: a resource for the emerging insects as food and feed industry.</title>
        <authorList>
            <person name="Eriksson T."/>
            <person name="Andere A."/>
            <person name="Kelstrup H."/>
            <person name="Emery V."/>
            <person name="Picard C."/>
        </authorList>
    </citation>
    <scope>NUCLEOTIDE SEQUENCE</scope>
    <source>
        <strain evidence="14">Stoneville</strain>
        <tissue evidence="14">Whole head</tissue>
    </source>
</reference>
<name>A0A8J6H772_TENMO</name>
<dbReference type="InterPro" id="IPR002159">
    <property type="entry name" value="CD36_fam"/>
</dbReference>
<dbReference type="AlphaFoldDB" id="A0A8J6H772"/>
<reference evidence="14" key="2">
    <citation type="submission" date="2021-08" db="EMBL/GenBank/DDBJ databases">
        <authorList>
            <person name="Eriksson T."/>
        </authorList>
    </citation>
    <scope>NUCLEOTIDE SEQUENCE</scope>
    <source>
        <strain evidence="14">Stoneville</strain>
        <tissue evidence="14">Whole head</tissue>
    </source>
</reference>
<evidence type="ECO:0000256" key="6">
    <source>
        <dbReference type="ARBA" id="ARBA00022989"/>
    </source>
</evidence>
<keyword evidence="6 13" id="KW-1133">Transmembrane helix</keyword>
<evidence type="ECO:0000256" key="13">
    <source>
        <dbReference type="SAM" id="Phobius"/>
    </source>
</evidence>
<evidence type="ECO:0000256" key="7">
    <source>
        <dbReference type="ARBA" id="ARBA00023136"/>
    </source>
</evidence>
<dbReference type="PRINTS" id="PR01609">
    <property type="entry name" value="CD36FAMILY"/>
</dbReference>
<dbReference type="GO" id="GO:0005737">
    <property type="term" value="C:cytoplasm"/>
    <property type="evidence" value="ECO:0007669"/>
    <property type="project" value="TreeGrafter"/>
</dbReference>
<organism evidence="14 15">
    <name type="scientific">Tenebrio molitor</name>
    <name type="common">Yellow mealworm beetle</name>
    <dbReference type="NCBI Taxonomy" id="7067"/>
    <lineage>
        <taxon>Eukaryota</taxon>
        <taxon>Metazoa</taxon>
        <taxon>Ecdysozoa</taxon>
        <taxon>Arthropoda</taxon>
        <taxon>Hexapoda</taxon>
        <taxon>Insecta</taxon>
        <taxon>Pterygota</taxon>
        <taxon>Neoptera</taxon>
        <taxon>Endopterygota</taxon>
        <taxon>Coleoptera</taxon>
        <taxon>Polyphaga</taxon>
        <taxon>Cucujiformia</taxon>
        <taxon>Tenebrionidae</taxon>
        <taxon>Tenebrio</taxon>
    </lineage>
</organism>
<evidence type="ECO:0000256" key="3">
    <source>
        <dbReference type="ARBA" id="ARBA00010532"/>
    </source>
</evidence>
<evidence type="ECO:0000256" key="12">
    <source>
        <dbReference type="ARBA" id="ARBA00042244"/>
    </source>
</evidence>
<keyword evidence="7 13" id="KW-0472">Membrane</keyword>
<evidence type="ECO:0000256" key="2">
    <source>
        <dbReference type="ARBA" id="ARBA00004651"/>
    </source>
</evidence>
<sequence>MSRRASETYEKMPPHKTTNLEKNCGQIFAKGPALTREILDKMHKNRTYILGYEIETKQFWMLSGLVLLFLLSFSGMIAMWFTDAFDNIIFSKLAIVPDSDSYYMWVKPSPKPYFKVYIFNYTNVPEFESKEADKLNVKELGPYVYEVSLDRVNVRFNGSQVTYQERRVLKFMPHMSNGRRQNDRLVVPNIPLFSAAAVNKHSTYLGRVGLSGLLNSLNAKPFLTMPAHRFIIGYEDNLYSLSKSYMKFRNQKPLERFGLMSGNVGVREDVLTIDTGLNDINKLGIVDEVNGESSLKHWSTAECNNFNDATDGTIFSPKKIRNKRPVQYYYKEMCRAIPLYFEKEVKILNGKIPAYRYHIPDTIYDTPDKTPENQCFCDLDLGECPLQGVFNATPCAFGAPVFFSFPHFYNADPALREAVTGLNSTVDYKSYMDLHPTLGFVMAGKTRTQVNIQVAKSFGISQVNMFEDGLMLPVAWIEFTLEDKTLPEDMVGIIFQTTFTVKSIELGLKYGSLLLTAVTLFGILLVLRNKWINRERTSSIRPLQRTEESV</sequence>
<gene>
    <name evidence="14" type="ORF">GEV33_013667</name>
</gene>
<keyword evidence="4" id="KW-1003">Cell membrane</keyword>
<evidence type="ECO:0000256" key="10">
    <source>
        <dbReference type="ARBA" id="ARBA00023180"/>
    </source>
</evidence>
<evidence type="ECO:0000256" key="5">
    <source>
        <dbReference type="ARBA" id="ARBA00022692"/>
    </source>
</evidence>
<keyword evidence="5 13" id="KW-0812">Transmembrane</keyword>
<feature type="transmembrane region" description="Helical" evidence="13">
    <location>
        <begin position="510"/>
        <end position="527"/>
    </location>
</feature>
<dbReference type="PANTHER" id="PTHR11923">
    <property type="entry name" value="SCAVENGER RECEPTOR CLASS B TYPE-1 SR-B1"/>
    <property type="match status" value="1"/>
</dbReference>
<evidence type="ECO:0000256" key="9">
    <source>
        <dbReference type="ARBA" id="ARBA00023170"/>
    </source>
</evidence>